<comment type="caution">
    <text evidence="1">The sequence shown here is derived from an EMBL/GenBank/DDBJ whole genome shotgun (WGS) entry which is preliminary data.</text>
</comment>
<evidence type="ECO:0000313" key="1">
    <source>
        <dbReference type="EMBL" id="MBP1468657.1"/>
    </source>
</evidence>
<keyword evidence="1" id="KW-0808">Transferase</keyword>
<name>A0ABS4DGU4_9CHLR</name>
<accession>A0ABS4DGU4</accession>
<reference evidence="1 2" key="1">
    <citation type="submission" date="2021-03" db="EMBL/GenBank/DDBJ databases">
        <authorList>
            <person name="Grouzdev D.S."/>
        </authorList>
    </citation>
    <scope>NUCLEOTIDE SEQUENCE [LARGE SCALE GENOMIC DNA]</scope>
    <source>
        <strain evidence="1 2">M50-1</strain>
    </source>
</reference>
<sequence>MNPFIRVNAGSIDWLARWREMYDAERAQGEAATDPAFRRQSDCWTGRAERFAATSRRIEQPDAFMQLLAPRLQPTDRVLDVGAGTGRYVPFLAQHVAKVIAVEPSPAMRTELELTLDREQVTNVQVCPENWPLREPIQAEVVLSAHVVYGVREIGPFLTALDAAATRLCVLFLGLKHPTAVLAPFWERVHGEPRLPLPAALETLAACHQLGLPANLELVPAGRPFRFAGIEEALEELQVRLRLGPDPQWEATLRQAIADLLVMTPEGALAPRHAPSHAAVIWWTPTSR</sequence>
<dbReference type="Gene3D" id="3.40.50.150">
    <property type="entry name" value="Vaccinia Virus protein VP39"/>
    <property type="match status" value="1"/>
</dbReference>
<dbReference type="SUPFAM" id="SSF53335">
    <property type="entry name" value="S-adenosyl-L-methionine-dependent methyltransferases"/>
    <property type="match status" value="1"/>
</dbReference>
<keyword evidence="2" id="KW-1185">Reference proteome</keyword>
<protein>
    <submittedName>
        <fullName evidence="1">Methyltransferase domain-containing protein</fullName>
    </submittedName>
</protein>
<dbReference type="InterPro" id="IPR029063">
    <property type="entry name" value="SAM-dependent_MTases_sf"/>
</dbReference>
<dbReference type="EMBL" id="SIJK02000083">
    <property type="protein sequence ID" value="MBP1468657.1"/>
    <property type="molecule type" value="Genomic_DNA"/>
</dbReference>
<dbReference type="GO" id="GO:0032259">
    <property type="term" value="P:methylation"/>
    <property type="evidence" value="ECO:0007669"/>
    <property type="project" value="UniProtKB-KW"/>
</dbReference>
<proteinExistence type="predicted"/>
<keyword evidence="1" id="KW-0489">Methyltransferase</keyword>
<dbReference type="Pfam" id="PF13489">
    <property type="entry name" value="Methyltransf_23"/>
    <property type="match status" value="1"/>
</dbReference>
<gene>
    <name evidence="1" type="ORF">EYB53_023285</name>
</gene>
<dbReference type="CDD" id="cd02440">
    <property type="entry name" value="AdoMet_MTases"/>
    <property type="match status" value="1"/>
</dbReference>
<evidence type="ECO:0000313" key="2">
    <source>
        <dbReference type="Proteomes" id="UP001193081"/>
    </source>
</evidence>
<organism evidence="1 2">
    <name type="scientific">Candidatus Chloroploca mongolica</name>
    <dbReference type="NCBI Taxonomy" id="2528176"/>
    <lineage>
        <taxon>Bacteria</taxon>
        <taxon>Bacillati</taxon>
        <taxon>Chloroflexota</taxon>
        <taxon>Chloroflexia</taxon>
        <taxon>Chloroflexales</taxon>
        <taxon>Chloroflexineae</taxon>
        <taxon>Oscillochloridaceae</taxon>
        <taxon>Candidatus Chloroploca</taxon>
    </lineage>
</organism>
<dbReference type="Proteomes" id="UP001193081">
    <property type="component" value="Unassembled WGS sequence"/>
</dbReference>
<dbReference type="GO" id="GO:0008168">
    <property type="term" value="F:methyltransferase activity"/>
    <property type="evidence" value="ECO:0007669"/>
    <property type="project" value="UniProtKB-KW"/>
</dbReference>
<dbReference type="RefSeq" id="WP_135481624.1">
    <property type="nucleotide sequence ID" value="NZ_SIJK02000083.1"/>
</dbReference>